<gene>
    <name evidence="2" type="primary">LOC136078883</name>
</gene>
<dbReference type="PANTHER" id="PTHR45749:SF35">
    <property type="entry name" value="AC-LIKE TRANSPOSASE-RELATED"/>
    <property type="match status" value="1"/>
</dbReference>
<protein>
    <submittedName>
        <fullName evidence="2">Uncharacterized protein LOC136078883</fullName>
    </submittedName>
</protein>
<organism evidence="1 2">
    <name type="scientific">Hydra vulgaris</name>
    <name type="common">Hydra</name>
    <name type="synonym">Hydra attenuata</name>
    <dbReference type="NCBI Taxonomy" id="6087"/>
    <lineage>
        <taxon>Eukaryota</taxon>
        <taxon>Metazoa</taxon>
        <taxon>Cnidaria</taxon>
        <taxon>Hydrozoa</taxon>
        <taxon>Hydroidolina</taxon>
        <taxon>Anthoathecata</taxon>
        <taxon>Aplanulata</taxon>
        <taxon>Hydridae</taxon>
        <taxon>Hydra</taxon>
    </lineage>
</organism>
<accession>A0ABM4BNT4</accession>
<dbReference type="RefSeq" id="XP_065650772.1">
    <property type="nucleotide sequence ID" value="XM_065794700.1"/>
</dbReference>
<evidence type="ECO:0000313" key="1">
    <source>
        <dbReference type="Proteomes" id="UP001652625"/>
    </source>
</evidence>
<dbReference type="GeneID" id="136078883"/>
<evidence type="ECO:0000313" key="2">
    <source>
        <dbReference type="RefSeq" id="XP_065650772.1"/>
    </source>
</evidence>
<keyword evidence="1" id="KW-1185">Reference proteome</keyword>
<sequence length="142" mass="16130">MKGIHSGVQNRIRDIYPRAFFVPCSAHNLTLMVCDAAKSSSKAVSFFGLPLSDTRWESRVESLKTLKYEYSKVYDALVEIANSSEYATSIKFQANNLAKQMSKFTFMVSLSVWYDILFQVNLVSKKMQSPDYDLSTAQTKID</sequence>
<name>A0ABM4BNT4_HYDVU</name>
<reference evidence="2" key="1">
    <citation type="submission" date="2025-08" db="UniProtKB">
        <authorList>
            <consortium name="RefSeq"/>
        </authorList>
    </citation>
    <scope>IDENTIFICATION</scope>
</reference>
<dbReference type="PANTHER" id="PTHR45749">
    <property type="match status" value="1"/>
</dbReference>
<dbReference type="Proteomes" id="UP001652625">
    <property type="component" value="Chromosome 03"/>
</dbReference>
<proteinExistence type="predicted"/>